<evidence type="ECO:0000313" key="1">
    <source>
        <dbReference type="EMBL" id="MDV2888039.1"/>
    </source>
</evidence>
<comment type="caution">
    <text evidence="1">The sequence shown here is derived from an EMBL/GenBank/DDBJ whole genome shotgun (WGS) entry which is preliminary data.</text>
</comment>
<reference evidence="1" key="1">
    <citation type="submission" date="2023-10" db="EMBL/GenBank/DDBJ databases">
        <title>Screening of Alkalihalophilus pseudofirmusBZ-TG-HK211 and Its Alleviation of Salt Stress on Rapeseed Growth.</title>
        <authorList>
            <person name="Zhao B."/>
            <person name="Guo T."/>
        </authorList>
    </citation>
    <scope>NUCLEOTIDE SEQUENCE</scope>
    <source>
        <strain evidence="1">BZ-TG-HK211</strain>
    </source>
</reference>
<feature type="non-terminal residue" evidence="1">
    <location>
        <position position="1"/>
    </location>
</feature>
<name>A0AAJ2NTM8_ALKPS</name>
<feature type="non-terminal residue" evidence="1">
    <location>
        <position position="86"/>
    </location>
</feature>
<evidence type="ECO:0000313" key="2">
    <source>
        <dbReference type="Proteomes" id="UP001285636"/>
    </source>
</evidence>
<accession>A0AAJ2NTM8</accession>
<dbReference type="Proteomes" id="UP001285636">
    <property type="component" value="Unassembled WGS sequence"/>
</dbReference>
<proteinExistence type="predicted"/>
<organism evidence="1 2">
    <name type="scientific">Alkalihalophilus pseudofirmus</name>
    <name type="common">Bacillus pseudofirmus</name>
    <dbReference type="NCBI Taxonomy" id="79885"/>
    <lineage>
        <taxon>Bacteria</taxon>
        <taxon>Bacillati</taxon>
        <taxon>Bacillota</taxon>
        <taxon>Bacilli</taxon>
        <taxon>Bacillales</taxon>
        <taxon>Bacillaceae</taxon>
        <taxon>Alkalihalophilus</taxon>
    </lineage>
</organism>
<dbReference type="EMBL" id="JAWJAY010000848">
    <property type="protein sequence ID" value="MDV2888039.1"/>
    <property type="molecule type" value="Genomic_DNA"/>
</dbReference>
<protein>
    <submittedName>
        <fullName evidence="1">Uncharacterized protein</fullName>
    </submittedName>
</protein>
<sequence length="86" mass="9946">LKKSMLLKLREKDISIRNKTLYVSMEKNSRINNDQFTLFSFEALLLTAKEFGIEKVVIKNPPSKQIGPFELTKENKVPIAPNLRKI</sequence>
<gene>
    <name evidence="1" type="ORF">RYX45_23020</name>
</gene>
<dbReference type="AlphaFoldDB" id="A0AAJ2NTM8"/>